<organism evidence="1 2">
    <name type="scientific">Gracilibacillus pellucidus</name>
    <dbReference type="NCBI Taxonomy" id="3095368"/>
    <lineage>
        <taxon>Bacteria</taxon>
        <taxon>Bacillati</taxon>
        <taxon>Bacillota</taxon>
        <taxon>Bacilli</taxon>
        <taxon>Bacillales</taxon>
        <taxon>Bacillaceae</taxon>
        <taxon>Gracilibacillus</taxon>
    </lineage>
</organism>
<sequence>MDIRKLENEIQLLQNELYRLANETNQYTLGDILKISELLDEKIVIYQKLNFPKGTKVNEYNLR</sequence>
<name>A0ACC6M5T5_9BACI</name>
<accession>A0ACC6M5T5</accession>
<keyword evidence="2" id="KW-1185">Reference proteome</keyword>
<protein>
    <submittedName>
        <fullName evidence="1">Aspartyl-phosphate phosphatase Spo0E family protein</fullName>
    </submittedName>
</protein>
<comment type="caution">
    <text evidence="1">The sequence shown here is derived from an EMBL/GenBank/DDBJ whole genome shotgun (WGS) entry which is preliminary data.</text>
</comment>
<evidence type="ECO:0000313" key="1">
    <source>
        <dbReference type="EMBL" id="MDX8046202.1"/>
    </source>
</evidence>
<dbReference type="EMBL" id="JAWZSR010000004">
    <property type="protein sequence ID" value="MDX8046202.1"/>
    <property type="molecule type" value="Genomic_DNA"/>
</dbReference>
<reference evidence="1" key="1">
    <citation type="submission" date="2023-11" db="EMBL/GenBank/DDBJ databases">
        <title>Gracilibacillus pellucida a moderately halophilic bacterium isolated from saline soil in Xinjiang province.</title>
        <authorList>
            <person name="Zhang Z."/>
            <person name="Tan F."/>
            <person name="Wang Y."/>
            <person name="Xia M."/>
        </authorList>
    </citation>
    <scope>NUCLEOTIDE SEQUENCE</scope>
    <source>
        <strain evidence="1">S3-1-1</strain>
    </source>
</reference>
<proteinExistence type="predicted"/>
<dbReference type="Proteomes" id="UP001277972">
    <property type="component" value="Unassembled WGS sequence"/>
</dbReference>
<evidence type="ECO:0000313" key="2">
    <source>
        <dbReference type="Proteomes" id="UP001277972"/>
    </source>
</evidence>
<gene>
    <name evidence="1" type="ORF">SH601_09385</name>
</gene>